<accession>A0A919P4P9</accession>
<dbReference type="InterPro" id="IPR000182">
    <property type="entry name" value="GNAT_dom"/>
</dbReference>
<dbReference type="Pfam" id="PF00583">
    <property type="entry name" value="Acetyltransf_1"/>
    <property type="match status" value="1"/>
</dbReference>
<dbReference type="EMBL" id="BONK01000019">
    <property type="protein sequence ID" value="GIG23441.1"/>
    <property type="molecule type" value="Genomic_DNA"/>
</dbReference>
<keyword evidence="4" id="KW-1185">Reference proteome</keyword>
<name>A0A919P4P9_9CELL</name>
<evidence type="ECO:0000259" key="2">
    <source>
        <dbReference type="PROSITE" id="PS51186"/>
    </source>
</evidence>
<feature type="region of interest" description="Disordered" evidence="1">
    <location>
        <begin position="130"/>
        <end position="156"/>
    </location>
</feature>
<dbReference type="AlphaFoldDB" id="A0A919P4P9"/>
<dbReference type="CDD" id="cd04301">
    <property type="entry name" value="NAT_SF"/>
    <property type="match status" value="1"/>
</dbReference>
<dbReference type="GO" id="GO:0016747">
    <property type="term" value="F:acyltransferase activity, transferring groups other than amino-acyl groups"/>
    <property type="evidence" value="ECO:0007669"/>
    <property type="project" value="InterPro"/>
</dbReference>
<dbReference type="Proteomes" id="UP000632740">
    <property type="component" value="Unassembled WGS sequence"/>
</dbReference>
<proteinExistence type="predicted"/>
<dbReference type="Gene3D" id="3.40.630.30">
    <property type="match status" value="1"/>
</dbReference>
<dbReference type="PROSITE" id="PS51186">
    <property type="entry name" value="GNAT"/>
    <property type="match status" value="1"/>
</dbReference>
<comment type="caution">
    <text evidence="3">The sequence shown here is derived from an EMBL/GenBank/DDBJ whole genome shotgun (WGS) entry which is preliminary data.</text>
</comment>
<reference evidence="3" key="1">
    <citation type="submission" date="2021-01" db="EMBL/GenBank/DDBJ databases">
        <title>Whole genome shotgun sequence of Cellulomonas chitinilytica NBRC 110799.</title>
        <authorList>
            <person name="Komaki H."/>
            <person name="Tamura T."/>
        </authorList>
    </citation>
    <scope>NUCLEOTIDE SEQUENCE</scope>
    <source>
        <strain evidence="3">NBRC 110799</strain>
    </source>
</reference>
<evidence type="ECO:0000256" key="1">
    <source>
        <dbReference type="SAM" id="MobiDB-lite"/>
    </source>
</evidence>
<feature type="domain" description="N-acetyltransferase" evidence="2">
    <location>
        <begin position="16"/>
        <end position="196"/>
    </location>
</feature>
<protein>
    <submittedName>
        <fullName evidence="3">N-acetyltransferase</fullName>
    </submittedName>
</protein>
<evidence type="ECO:0000313" key="4">
    <source>
        <dbReference type="Proteomes" id="UP000632740"/>
    </source>
</evidence>
<organism evidence="3 4">
    <name type="scientific">Cellulomonas chitinilytica</name>
    <dbReference type="NCBI Taxonomy" id="398759"/>
    <lineage>
        <taxon>Bacteria</taxon>
        <taxon>Bacillati</taxon>
        <taxon>Actinomycetota</taxon>
        <taxon>Actinomycetes</taxon>
        <taxon>Micrococcales</taxon>
        <taxon>Cellulomonadaceae</taxon>
        <taxon>Cellulomonas</taxon>
    </lineage>
</organism>
<sequence length="365" mass="40718">MDVMTSWSITEIPVPATLDDPGAEVLRAYLDVRNAVIEESWGVDDFHRSLPDELGGLHDQTYVRKLRFMVGPEGGDPWGYLAMNLPLQDNTHQATFDMGVLRAHQGQGVGSALHDRALQVAREAGRTTVIASSDQQVEPPEGPTTLSPSTGSGRVDTEDRGVRFALKRGWELAQVERYSVLDVPIDPAVLAAHRAAAQERAGDDYRMVSWGTHCPDEWLDEYAKLNTRMSTDVPLGDLDFKEDVWDPARIRTTEAQFAERGWELVVTAAEHVPTRTLAAYTVLLVFPHTDRYVAQEDTLVIREHRGRRLGMLVKAANLELLARERPTVRRVGTWNAEENSFMLDINIALGFRPAGGSGEWQLRLT</sequence>
<gene>
    <name evidence="3" type="ORF">Cch01nite_41650</name>
</gene>
<dbReference type="InterPro" id="IPR016181">
    <property type="entry name" value="Acyl_CoA_acyltransferase"/>
</dbReference>
<evidence type="ECO:0000313" key="3">
    <source>
        <dbReference type="EMBL" id="GIG23441.1"/>
    </source>
</evidence>
<dbReference type="SUPFAM" id="SSF55729">
    <property type="entry name" value="Acyl-CoA N-acyltransferases (Nat)"/>
    <property type="match status" value="1"/>
</dbReference>